<dbReference type="PANTHER" id="PTHR40074:SF2">
    <property type="entry name" value="O-ACETYLTRANSFERASE WECH"/>
    <property type="match status" value="1"/>
</dbReference>
<keyword evidence="3" id="KW-1003">Cell membrane</keyword>
<keyword evidence="6 7" id="KW-0472">Membrane</keyword>
<dbReference type="AlphaFoldDB" id="A0AAP4EYA6"/>
<keyword evidence="9" id="KW-0012">Acyltransferase</keyword>
<feature type="transmembrane region" description="Helical" evidence="7">
    <location>
        <begin position="309"/>
        <end position="328"/>
    </location>
</feature>
<dbReference type="GO" id="GO:0016413">
    <property type="term" value="F:O-acetyltransferase activity"/>
    <property type="evidence" value="ECO:0007669"/>
    <property type="project" value="TreeGrafter"/>
</dbReference>
<comment type="similarity">
    <text evidence="2">Belongs to the acyltransferase 3 family.</text>
</comment>
<evidence type="ECO:0000256" key="7">
    <source>
        <dbReference type="SAM" id="Phobius"/>
    </source>
</evidence>
<keyword evidence="10" id="KW-1185">Reference proteome</keyword>
<evidence type="ECO:0000256" key="3">
    <source>
        <dbReference type="ARBA" id="ARBA00022475"/>
    </source>
</evidence>
<reference evidence="9 10" key="1">
    <citation type="submission" date="2023-05" db="EMBL/GenBank/DDBJ databases">
        <title>[ruminococcus] sp. nov., isolated from a pig farm feces dump.</title>
        <authorList>
            <person name="Chang Y.-H."/>
        </authorList>
    </citation>
    <scope>NUCLEOTIDE SEQUENCE [LARGE SCALE GENOMIC DNA]</scope>
    <source>
        <strain evidence="9 10">YH-rum2234</strain>
    </source>
</reference>
<evidence type="ECO:0000256" key="6">
    <source>
        <dbReference type="ARBA" id="ARBA00023136"/>
    </source>
</evidence>
<evidence type="ECO:0000256" key="2">
    <source>
        <dbReference type="ARBA" id="ARBA00007400"/>
    </source>
</evidence>
<feature type="transmembrane region" description="Helical" evidence="7">
    <location>
        <begin position="46"/>
        <end position="68"/>
    </location>
</feature>
<protein>
    <submittedName>
        <fullName evidence="9">Acyltransferase</fullName>
        <ecNumber evidence="9">2.3.-.-</ecNumber>
    </submittedName>
</protein>
<dbReference type="EMBL" id="JASGBQ010000003">
    <property type="protein sequence ID" value="MDI9241631.1"/>
    <property type="molecule type" value="Genomic_DNA"/>
</dbReference>
<dbReference type="EC" id="2.3.-.-" evidence="9"/>
<feature type="domain" description="Acyltransferase 3" evidence="8">
    <location>
        <begin position="7"/>
        <end position="326"/>
    </location>
</feature>
<evidence type="ECO:0000256" key="5">
    <source>
        <dbReference type="ARBA" id="ARBA00022989"/>
    </source>
</evidence>
<evidence type="ECO:0000313" key="9">
    <source>
        <dbReference type="EMBL" id="MDI9241631.1"/>
    </source>
</evidence>
<evidence type="ECO:0000256" key="4">
    <source>
        <dbReference type="ARBA" id="ARBA00022692"/>
    </source>
</evidence>
<keyword evidence="9" id="KW-0808">Transferase</keyword>
<keyword evidence="5 7" id="KW-1133">Transmembrane helix</keyword>
<feature type="transmembrane region" description="Helical" evidence="7">
    <location>
        <begin position="7"/>
        <end position="26"/>
    </location>
</feature>
<feature type="transmembrane region" description="Helical" evidence="7">
    <location>
        <begin position="138"/>
        <end position="157"/>
    </location>
</feature>
<proteinExistence type="inferred from homology"/>
<accession>A0AAP4EYA6</accession>
<comment type="caution">
    <text evidence="9">The sequence shown here is derived from an EMBL/GenBank/DDBJ whole genome shotgun (WGS) entry which is preliminary data.</text>
</comment>
<feature type="transmembrane region" description="Helical" evidence="7">
    <location>
        <begin position="89"/>
        <end position="106"/>
    </location>
</feature>
<feature type="transmembrane region" description="Helical" evidence="7">
    <location>
        <begin position="245"/>
        <end position="263"/>
    </location>
</feature>
<feature type="transmembrane region" description="Helical" evidence="7">
    <location>
        <begin position="219"/>
        <end position="239"/>
    </location>
</feature>
<feature type="transmembrane region" description="Helical" evidence="7">
    <location>
        <begin position="192"/>
        <end position="212"/>
    </location>
</feature>
<keyword evidence="4 7" id="KW-0812">Transmembrane</keyword>
<feature type="transmembrane region" description="Helical" evidence="7">
    <location>
        <begin position="270"/>
        <end position="289"/>
    </location>
</feature>
<dbReference type="GO" id="GO:0005886">
    <property type="term" value="C:plasma membrane"/>
    <property type="evidence" value="ECO:0007669"/>
    <property type="project" value="UniProtKB-SubCell"/>
</dbReference>
<dbReference type="InterPro" id="IPR002656">
    <property type="entry name" value="Acyl_transf_3_dom"/>
</dbReference>
<name>A0AAP4EYA6_9FIRM</name>
<evidence type="ECO:0000259" key="8">
    <source>
        <dbReference type="Pfam" id="PF01757"/>
    </source>
</evidence>
<dbReference type="GO" id="GO:0009246">
    <property type="term" value="P:enterobacterial common antigen biosynthetic process"/>
    <property type="evidence" value="ECO:0007669"/>
    <property type="project" value="TreeGrafter"/>
</dbReference>
<dbReference type="RefSeq" id="WP_283230138.1">
    <property type="nucleotide sequence ID" value="NZ_JASGBQ010000003.1"/>
</dbReference>
<dbReference type="PANTHER" id="PTHR40074">
    <property type="entry name" value="O-ACETYLTRANSFERASE WECH"/>
    <property type="match status" value="1"/>
</dbReference>
<organism evidence="9 10">
    <name type="scientific">Fusibacillus kribbianus</name>
    <dbReference type="NCBI Taxonomy" id="3044208"/>
    <lineage>
        <taxon>Bacteria</taxon>
        <taxon>Bacillati</taxon>
        <taxon>Bacillota</taxon>
        <taxon>Clostridia</taxon>
        <taxon>Lachnospirales</taxon>
        <taxon>Lachnospiraceae</taxon>
        <taxon>Fusibacillus</taxon>
    </lineage>
</organism>
<feature type="transmembrane region" description="Helical" evidence="7">
    <location>
        <begin position="169"/>
        <end position="186"/>
    </location>
</feature>
<comment type="subcellular location">
    <subcellularLocation>
        <location evidence="1">Cell membrane</location>
        <topology evidence="1">Multi-pass membrane protein</topology>
    </subcellularLocation>
</comment>
<evidence type="ECO:0000313" key="10">
    <source>
        <dbReference type="Proteomes" id="UP001300383"/>
    </source>
</evidence>
<dbReference type="Pfam" id="PF01757">
    <property type="entry name" value="Acyl_transf_3"/>
    <property type="match status" value="1"/>
</dbReference>
<dbReference type="Proteomes" id="UP001300383">
    <property type="component" value="Unassembled WGS sequence"/>
</dbReference>
<gene>
    <name evidence="9" type="ORF">QJ036_03945</name>
</gene>
<sequence>MKKRLFYLDFVRTIATISILLTHYNARFLEYYMHPAMPDRAIITLFPFNIYIGAFGVALFFIISGAALMYTYQSQCSLKDFYSKRFLSIYPMFWIGYILVFLYYFYASKHLPYLSVPKPYFLVTLLGMDGYLSGILPSYYLIGEWFLGCIILIYLMFPLLRKLALSHPYLLCIGALLLYLPFTFWIQVPNFLSSKLLMVRLPEIIFGMIFVLKIKRVRFWMVIPSVLILIVNTIFKPTFPESFQTTYIGISCFLILTYVSAWFDRPFFRSVCSIISKYSYAIFLTHHVIIDELANRFPMTELVRSERYMLFFLCCFITAIASWILYHLNRKLLIAIRKIRSGGEKIA</sequence>
<evidence type="ECO:0000256" key="1">
    <source>
        <dbReference type="ARBA" id="ARBA00004651"/>
    </source>
</evidence>